<gene>
    <name evidence="8" type="ORF">QYE76_052300</name>
</gene>
<evidence type="ECO:0000313" key="9">
    <source>
        <dbReference type="Proteomes" id="UP001231189"/>
    </source>
</evidence>
<keyword evidence="2 5" id="KW-0863">Zinc-finger</keyword>
<dbReference type="GO" id="GO:0034247">
    <property type="term" value="P:snoRNA splicing"/>
    <property type="evidence" value="ECO:0007669"/>
    <property type="project" value="TreeGrafter"/>
</dbReference>
<dbReference type="GO" id="GO:0003677">
    <property type="term" value="F:DNA binding"/>
    <property type="evidence" value="ECO:0007669"/>
    <property type="project" value="UniProtKB-KW"/>
</dbReference>
<dbReference type="GO" id="GO:0005684">
    <property type="term" value="C:U2-type spliceosomal complex"/>
    <property type="evidence" value="ECO:0007669"/>
    <property type="project" value="TreeGrafter"/>
</dbReference>
<dbReference type="PANTHER" id="PTHR12930">
    <property type="entry name" value="ZINC FINGER PROTEIN 183"/>
    <property type="match status" value="1"/>
</dbReference>
<feature type="domain" description="C3H1-type" evidence="7">
    <location>
        <begin position="181"/>
        <end position="209"/>
    </location>
</feature>
<dbReference type="Proteomes" id="UP001231189">
    <property type="component" value="Unassembled WGS sequence"/>
</dbReference>
<name>A0AAD8STP1_LOLMU</name>
<feature type="region of interest" description="Disordered" evidence="6">
    <location>
        <begin position="73"/>
        <end position="138"/>
    </location>
</feature>
<dbReference type="Gene3D" id="4.10.1000.10">
    <property type="entry name" value="Zinc finger, CCCH-type"/>
    <property type="match status" value="1"/>
</dbReference>
<dbReference type="GO" id="GO:0008270">
    <property type="term" value="F:zinc ion binding"/>
    <property type="evidence" value="ECO:0007669"/>
    <property type="project" value="UniProtKB-KW"/>
</dbReference>
<evidence type="ECO:0000259" key="7">
    <source>
        <dbReference type="PROSITE" id="PS50103"/>
    </source>
</evidence>
<evidence type="ECO:0000256" key="4">
    <source>
        <dbReference type="ARBA" id="ARBA00023125"/>
    </source>
</evidence>
<feature type="compositionally biased region" description="Basic residues" evidence="6">
    <location>
        <begin position="20"/>
        <end position="29"/>
    </location>
</feature>
<keyword evidence="3 5" id="KW-0862">Zinc</keyword>
<dbReference type="InterPro" id="IPR039971">
    <property type="entry name" value="CWC24-like"/>
</dbReference>
<organism evidence="8 9">
    <name type="scientific">Lolium multiflorum</name>
    <name type="common">Italian ryegrass</name>
    <name type="synonym">Lolium perenne subsp. multiflorum</name>
    <dbReference type="NCBI Taxonomy" id="4521"/>
    <lineage>
        <taxon>Eukaryota</taxon>
        <taxon>Viridiplantae</taxon>
        <taxon>Streptophyta</taxon>
        <taxon>Embryophyta</taxon>
        <taxon>Tracheophyta</taxon>
        <taxon>Spermatophyta</taxon>
        <taxon>Magnoliopsida</taxon>
        <taxon>Liliopsida</taxon>
        <taxon>Poales</taxon>
        <taxon>Poaceae</taxon>
        <taxon>BOP clade</taxon>
        <taxon>Pooideae</taxon>
        <taxon>Poodae</taxon>
        <taxon>Poeae</taxon>
        <taxon>Poeae Chloroplast Group 2 (Poeae type)</taxon>
        <taxon>Loliodinae</taxon>
        <taxon>Loliinae</taxon>
        <taxon>Lolium</taxon>
    </lineage>
</organism>
<feature type="zinc finger region" description="C3H1-type" evidence="5">
    <location>
        <begin position="181"/>
        <end position="209"/>
    </location>
</feature>
<dbReference type="InterPro" id="IPR036855">
    <property type="entry name" value="Znf_CCCH_sf"/>
</dbReference>
<dbReference type="Pfam" id="PF00642">
    <property type="entry name" value="zf-CCCH"/>
    <property type="match status" value="1"/>
</dbReference>
<dbReference type="PROSITE" id="PS50103">
    <property type="entry name" value="ZF_C3H1"/>
    <property type="match status" value="1"/>
</dbReference>
<dbReference type="SUPFAM" id="SSF90229">
    <property type="entry name" value="CCCH zinc finger"/>
    <property type="match status" value="1"/>
</dbReference>
<sequence length="229" mass="24901">MSDGGVSEPGAAPVCNFIRKPPKNIRKRPAASAGSNDEEGGEDDSGVIAATPSKKPPCTTSKLFFSSAVNSSEPRRFQFESSRTIQSSTDNRATATLETETAYDRDARAIRERQLKQAEASIKNDPATSGSSSGDVYKGINGYTDHKAGFRREHTVSGEKAAGAHGPLRAPAYIRLSTQIDYQPGICKDYKQTGYCGYGDACKFMHDRGDYKSGWQLEREFDEAAKARK</sequence>
<feature type="region of interest" description="Disordered" evidence="6">
    <location>
        <begin position="1"/>
        <end position="60"/>
    </location>
</feature>
<dbReference type="AlphaFoldDB" id="A0AAD8STP1"/>
<keyword evidence="1 5" id="KW-0479">Metal-binding</keyword>
<comment type="caution">
    <text evidence="8">The sequence shown here is derived from an EMBL/GenBank/DDBJ whole genome shotgun (WGS) entry which is preliminary data.</text>
</comment>
<evidence type="ECO:0000256" key="5">
    <source>
        <dbReference type="PROSITE-ProRule" id="PRU00723"/>
    </source>
</evidence>
<feature type="compositionally biased region" description="Polar residues" evidence="6">
    <location>
        <begin position="79"/>
        <end position="99"/>
    </location>
</feature>
<evidence type="ECO:0000256" key="2">
    <source>
        <dbReference type="ARBA" id="ARBA00022771"/>
    </source>
</evidence>
<proteinExistence type="predicted"/>
<evidence type="ECO:0000256" key="6">
    <source>
        <dbReference type="SAM" id="MobiDB-lite"/>
    </source>
</evidence>
<feature type="compositionally biased region" description="Acidic residues" evidence="6">
    <location>
        <begin position="36"/>
        <end position="45"/>
    </location>
</feature>
<dbReference type="PANTHER" id="PTHR12930:SF0">
    <property type="entry name" value="RING FINGER PROTEIN 113B"/>
    <property type="match status" value="1"/>
</dbReference>
<dbReference type="InterPro" id="IPR000571">
    <property type="entry name" value="Znf_CCCH"/>
</dbReference>
<protein>
    <recommendedName>
        <fullName evidence="7">C3H1-type domain-containing protein</fullName>
    </recommendedName>
</protein>
<evidence type="ECO:0000256" key="3">
    <source>
        <dbReference type="ARBA" id="ARBA00022833"/>
    </source>
</evidence>
<evidence type="ECO:0000256" key="1">
    <source>
        <dbReference type="ARBA" id="ARBA00022723"/>
    </source>
</evidence>
<dbReference type="SMART" id="SM00356">
    <property type="entry name" value="ZnF_C3H1"/>
    <property type="match status" value="1"/>
</dbReference>
<reference evidence="8" key="1">
    <citation type="submission" date="2023-07" db="EMBL/GenBank/DDBJ databases">
        <title>A chromosome-level genome assembly of Lolium multiflorum.</title>
        <authorList>
            <person name="Chen Y."/>
            <person name="Copetti D."/>
            <person name="Kolliker R."/>
            <person name="Studer B."/>
        </authorList>
    </citation>
    <scope>NUCLEOTIDE SEQUENCE</scope>
    <source>
        <strain evidence="8">02402/16</strain>
        <tissue evidence="8">Leaf</tissue>
    </source>
</reference>
<keyword evidence="4" id="KW-0238">DNA-binding</keyword>
<evidence type="ECO:0000313" key="8">
    <source>
        <dbReference type="EMBL" id="KAK1664141.1"/>
    </source>
</evidence>
<dbReference type="EMBL" id="JAUUTY010000003">
    <property type="protein sequence ID" value="KAK1664141.1"/>
    <property type="molecule type" value="Genomic_DNA"/>
</dbReference>
<keyword evidence="9" id="KW-1185">Reference proteome</keyword>
<accession>A0AAD8STP1</accession>
<feature type="compositionally biased region" description="Basic and acidic residues" evidence="6">
    <location>
        <begin position="102"/>
        <end position="116"/>
    </location>
</feature>